<dbReference type="GO" id="GO:0006355">
    <property type="term" value="P:regulation of DNA-templated transcription"/>
    <property type="evidence" value="ECO:0007669"/>
    <property type="project" value="InterPro"/>
</dbReference>
<dbReference type="InterPro" id="IPR058031">
    <property type="entry name" value="AAA_lid_NorR"/>
</dbReference>
<dbReference type="Pfam" id="PF02954">
    <property type="entry name" value="HTH_8"/>
    <property type="match status" value="1"/>
</dbReference>
<dbReference type="InterPro" id="IPR002197">
    <property type="entry name" value="HTH_Fis"/>
</dbReference>
<evidence type="ECO:0000256" key="6">
    <source>
        <dbReference type="ARBA" id="ARBA00023125"/>
    </source>
</evidence>
<dbReference type="RefSeq" id="WP_120355959.1">
    <property type="nucleotide sequence ID" value="NZ_RAQO01000008.1"/>
</dbReference>
<dbReference type="Gene3D" id="3.40.50.300">
    <property type="entry name" value="P-loop containing nucleotide triphosphate hydrolases"/>
    <property type="match status" value="1"/>
</dbReference>
<organism evidence="11 12">
    <name type="scientific">Alginatibacterium sediminis</name>
    <dbReference type="NCBI Taxonomy" id="2164068"/>
    <lineage>
        <taxon>Bacteria</taxon>
        <taxon>Pseudomonadati</taxon>
        <taxon>Pseudomonadota</taxon>
        <taxon>Gammaproteobacteria</taxon>
        <taxon>Alteromonadales</taxon>
        <taxon>Alteromonadaceae</taxon>
        <taxon>Alginatibacterium</taxon>
    </lineage>
</organism>
<dbReference type="PANTHER" id="PTHR32071">
    <property type="entry name" value="TRANSCRIPTIONAL REGULATORY PROTEIN"/>
    <property type="match status" value="1"/>
</dbReference>
<feature type="domain" description="Sigma-54 factor interaction" evidence="9">
    <location>
        <begin position="149"/>
        <end position="378"/>
    </location>
</feature>
<reference evidence="11 12" key="1">
    <citation type="submission" date="2018-09" db="EMBL/GenBank/DDBJ databases">
        <authorList>
            <person name="Wang Z."/>
        </authorList>
    </citation>
    <scope>NUCLEOTIDE SEQUENCE [LARGE SCALE GENOMIC DNA]</scope>
    <source>
        <strain evidence="11 12">ALS 81</strain>
    </source>
</reference>
<sequence>MTQSTSKCPIILVDDDPDILLSLQQTLSLEDYDCQGFESALDALNKIDRYWPGVIITDINMPYMNGLEFLRAIQSIDPQLQVIVLTGHGDIELAVKAMREGAYDFLEKPFATRKLIEVIERAADKRRLVFENRDLRDELAAQSGPGPRILGQSPAIRQLKQVLNRIKDAPADVLIHAETGCGKDLVARFLHDHSHRAKAPFVAINCGAIPEAMIESELFGHEAGAFTGANKKRIGKIAYADGGTLFLDEIESMPMALQIKLLRVLEERQVEPLGSNKVVDLNIRVIAASKVDLLKLSQSDDFRNDLYYRLNVVQVSIPPLRERVEDIPLLLENFMRVAAARYQLPCPEPSAQRIAILKQHPWPGNVRELRNLAERWILMGESTAFNDETHSAQTKQMSLQEQMARFEKTVIQDALNTHRGRLKPIQQELDLARKTLYEKMKKYQLEKQDFKTDA</sequence>
<evidence type="ECO:0000313" key="12">
    <source>
        <dbReference type="Proteomes" id="UP000286482"/>
    </source>
</evidence>
<dbReference type="EMBL" id="RAQO01000008">
    <property type="protein sequence ID" value="RKF15874.1"/>
    <property type="molecule type" value="Genomic_DNA"/>
</dbReference>
<dbReference type="InterPro" id="IPR009057">
    <property type="entry name" value="Homeodomain-like_sf"/>
</dbReference>
<dbReference type="FunFam" id="3.40.50.300:FF:000006">
    <property type="entry name" value="DNA-binding transcriptional regulator NtrC"/>
    <property type="match status" value="1"/>
</dbReference>
<dbReference type="InterPro" id="IPR003593">
    <property type="entry name" value="AAA+_ATPase"/>
</dbReference>
<dbReference type="SUPFAM" id="SSF46689">
    <property type="entry name" value="Homeodomain-like"/>
    <property type="match status" value="1"/>
</dbReference>
<evidence type="ECO:0000256" key="7">
    <source>
        <dbReference type="ARBA" id="ARBA00023163"/>
    </source>
</evidence>
<evidence type="ECO:0000256" key="8">
    <source>
        <dbReference type="PROSITE-ProRule" id="PRU00169"/>
    </source>
</evidence>
<keyword evidence="7" id="KW-0804">Transcription</keyword>
<dbReference type="AlphaFoldDB" id="A0A420E999"/>
<dbReference type="InterPro" id="IPR002078">
    <property type="entry name" value="Sigma_54_int"/>
</dbReference>
<comment type="caution">
    <text evidence="11">The sequence shown here is derived from an EMBL/GenBank/DDBJ whole genome shotgun (WGS) entry which is preliminary data.</text>
</comment>
<dbReference type="SMART" id="SM00382">
    <property type="entry name" value="AAA"/>
    <property type="match status" value="1"/>
</dbReference>
<dbReference type="PROSITE" id="PS00676">
    <property type="entry name" value="SIGMA54_INTERACT_2"/>
    <property type="match status" value="1"/>
</dbReference>
<dbReference type="InterPro" id="IPR025944">
    <property type="entry name" value="Sigma_54_int_dom_CS"/>
</dbReference>
<dbReference type="GO" id="GO:0043565">
    <property type="term" value="F:sequence-specific DNA binding"/>
    <property type="evidence" value="ECO:0007669"/>
    <property type="project" value="InterPro"/>
</dbReference>
<keyword evidence="3" id="KW-0067">ATP-binding</keyword>
<dbReference type="PANTHER" id="PTHR32071:SF57">
    <property type="entry name" value="C4-DICARBOXYLATE TRANSPORT TRANSCRIPTIONAL REGULATORY PROTEIN DCTD"/>
    <property type="match status" value="1"/>
</dbReference>
<dbReference type="Pfam" id="PF00158">
    <property type="entry name" value="Sigma54_activat"/>
    <property type="match status" value="1"/>
</dbReference>
<evidence type="ECO:0000259" key="9">
    <source>
        <dbReference type="PROSITE" id="PS50045"/>
    </source>
</evidence>
<dbReference type="OrthoDB" id="9804019at2"/>
<feature type="modified residue" description="4-aspartylphosphate" evidence="8">
    <location>
        <position position="58"/>
    </location>
</feature>
<dbReference type="CDD" id="cd17549">
    <property type="entry name" value="REC_DctD-like"/>
    <property type="match status" value="1"/>
</dbReference>
<keyword evidence="2" id="KW-0547">Nucleotide-binding</keyword>
<dbReference type="Gene3D" id="3.40.50.2300">
    <property type="match status" value="1"/>
</dbReference>
<keyword evidence="4" id="KW-0902">Two-component regulatory system</keyword>
<dbReference type="Pfam" id="PF00072">
    <property type="entry name" value="Response_reg"/>
    <property type="match status" value="1"/>
</dbReference>
<keyword evidence="6" id="KW-0238">DNA-binding</keyword>
<proteinExistence type="predicted"/>
<dbReference type="Gene3D" id="1.10.10.60">
    <property type="entry name" value="Homeodomain-like"/>
    <property type="match status" value="1"/>
</dbReference>
<feature type="domain" description="Response regulatory" evidence="10">
    <location>
        <begin position="9"/>
        <end position="123"/>
    </location>
</feature>
<protein>
    <submittedName>
        <fullName evidence="11">Sigma-54-dependent Fis family transcriptional regulator</fullName>
    </submittedName>
</protein>
<dbReference type="InterPro" id="IPR027417">
    <property type="entry name" value="P-loop_NTPase"/>
</dbReference>
<dbReference type="Pfam" id="PF25601">
    <property type="entry name" value="AAA_lid_14"/>
    <property type="match status" value="1"/>
</dbReference>
<dbReference type="InterPro" id="IPR025943">
    <property type="entry name" value="Sigma_54_int_dom_ATP-bd_2"/>
</dbReference>
<keyword evidence="5" id="KW-0805">Transcription regulation</keyword>
<dbReference type="SMART" id="SM00448">
    <property type="entry name" value="REC"/>
    <property type="match status" value="1"/>
</dbReference>
<dbReference type="InterPro" id="IPR001789">
    <property type="entry name" value="Sig_transdc_resp-reg_receiver"/>
</dbReference>
<evidence type="ECO:0000259" key="10">
    <source>
        <dbReference type="PROSITE" id="PS50110"/>
    </source>
</evidence>
<gene>
    <name evidence="11" type="ORF">DBZ36_16015</name>
</gene>
<dbReference type="SUPFAM" id="SSF52172">
    <property type="entry name" value="CheY-like"/>
    <property type="match status" value="1"/>
</dbReference>
<evidence type="ECO:0000256" key="1">
    <source>
        <dbReference type="ARBA" id="ARBA00022553"/>
    </source>
</evidence>
<dbReference type="InterPro" id="IPR011006">
    <property type="entry name" value="CheY-like_superfamily"/>
</dbReference>
<dbReference type="GO" id="GO:0000160">
    <property type="term" value="P:phosphorelay signal transduction system"/>
    <property type="evidence" value="ECO:0007669"/>
    <property type="project" value="UniProtKB-KW"/>
</dbReference>
<keyword evidence="1 8" id="KW-0597">Phosphoprotein</keyword>
<evidence type="ECO:0000313" key="11">
    <source>
        <dbReference type="EMBL" id="RKF15874.1"/>
    </source>
</evidence>
<evidence type="ECO:0000256" key="5">
    <source>
        <dbReference type="ARBA" id="ARBA00023015"/>
    </source>
</evidence>
<dbReference type="GO" id="GO:0005524">
    <property type="term" value="F:ATP binding"/>
    <property type="evidence" value="ECO:0007669"/>
    <property type="project" value="UniProtKB-KW"/>
</dbReference>
<dbReference type="PROSITE" id="PS50110">
    <property type="entry name" value="RESPONSE_REGULATORY"/>
    <property type="match status" value="1"/>
</dbReference>
<dbReference type="PROSITE" id="PS50045">
    <property type="entry name" value="SIGMA54_INTERACT_4"/>
    <property type="match status" value="1"/>
</dbReference>
<evidence type="ECO:0000256" key="3">
    <source>
        <dbReference type="ARBA" id="ARBA00022840"/>
    </source>
</evidence>
<name>A0A420E999_9ALTE</name>
<dbReference type="Gene3D" id="1.10.8.60">
    <property type="match status" value="1"/>
</dbReference>
<accession>A0A420E999</accession>
<dbReference type="Proteomes" id="UP000286482">
    <property type="component" value="Unassembled WGS sequence"/>
</dbReference>
<dbReference type="CDD" id="cd00009">
    <property type="entry name" value="AAA"/>
    <property type="match status" value="1"/>
</dbReference>
<dbReference type="FunFam" id="3.40.50.2300:FF:000018">
    <property type="entry name" value="DNA-binding transcriptional regulator NtrC"/>
    <property type="match status" value="1"/>
</dbReference>
<evidence type="ECO:0000256" key="4">
    <source>
        <dbReference type="ARBA" id="ARBA00023012"/>
    </source>
</evidence>
<evidence type="ECO:0000256" key="2">
    <source>
        <dbReference type="ARBA" id="ARBA00022741"/>
    </source>
</evidence>
<keyword evidence="12" id="KW-1185">Reference proteome</keyword>
<dbReference type="PROSITE" id="PS00688">
    <property type="entry name" value="SIGMA54_INTERACT_3"/>
    <property type="match status" value="1"/>
</dbReference>
<dbReference type="SUPFAM" id="SSF52540">
    <property type="entry name" value="P-loop containing nucleoside triphosphate hydrolases"/>
    <property type="match status" value="1"/>
</dbReference>